<evidence type="ECO:0000256" key="4">
    <source>
        <dbReference type="ARBA" id="ARBA00023125"/>
    </source>
</evidence>
<feature type="transmembrane region" description="Helical" evidence="7">
    <location>
        <begin position="333"/>
        <end position="351"/>
    </location>
</feature>
<evidence type="ECO:0000256" key="2">
    <source>
        <dbReference type="ARBA" id="ARBA00022840"/>
    </source>
</evidence>
<evidence type="ECO:0000256" key="5">
    <source>
        <dbReference type="ARBA" id="ARBA00023163"/>
    </source>
</evidence>
<dbReference type="Pfam" id="PF25601">
    <property type="entry name" value="AAA_lid_14"/>
    <property type="match status" value="1"/>
</dbReference>
<keyword evidence="2" id="KW-0067">ATP-binding</keyword>
<keyword evidence="3" id="KW-0805">Transcription regulation</keyword>
<reference evidence="9 10" key="1">
    <citation type="submission" date="2015-11" db="EMBL/GenBank/DDBJ databases">
        <authorList>
            <person name="Varghese N."/>
        </authorList>
    </citation>
    <scope>NUCLEOTIDE SEQUENCE [LARGE SCALE GENOMIC DNA]</scope>
    <source>
        <strain evidence="9 10">JGI-24</strain>
    </source>
</reference>
<keyword evidence="10" id="KW-1185">Reference proteome</keyword>
<dbReference type="PROSITE" id="PS50045">
    <property type="entry name" value="SIGMA54_INTERACT_4"/>
    <property type="match status" value="1"/>
</dbReference>
<dbReference type="CDD" id="cd00009">
    <property type="entry name" value="AAA"/>
    <property type="match status" value="1"/>
</dbReference>
<dbReference type="Pfam" id="PF00158">
    <property type="entry name" value="Sigma54_activat"/>
    <property type="match status" value="1"/>
</dbReference>
<dbReference type="GO" id="GO:0006355">
    <property type="term" value="P:regulation of DNA-templated transcription"/>
    <property type="evidence" value="ECO:0007669"/>
    <property type="project" value="InterPro"/>
</dbReference>
<keyword evidence="4" id="KW-0238">DNA-binding</keyword>
<name>A0A656D4R2_KRYT1</name>
<dbReference type="InterPro" id="IPR025662">
    <property type="entry name" value="Sigma_54_int_dom_ATP-bd_1"/>
</dbReference>
<keyword evidence="6" id="KW-0175">Coiled coil</keyword>
<dbReference type="Gene3D" id="1.10.8.60">
    <property type="match status" value="1"/>
</dbReference>
<dbReference type="AlphaFoldDB" id="A0A656D4R2"/>
<dbReference type="InterPro" id="IPR025944">
    <property type="entry name" value="Sigma_54_int_dom_CS"/>
</dbReference>
<dbReference type="SMART" id="SM01080">
    <property type="entry name" value="CHASE2"/>
    <property type="match status" value="1"/>
</dbReference>
<feature type="transmembrane region" description="Helical" evidence="7">
    <location>
        <begin position="388"/>
        <end position="406"/>
    </location>
</feature>
<gene>
    <name evidence="9" type="ORF">JGI24_00687</name>
</gene>
<dbReference type="PANTHER" id="PTHR32071:SF57">
    <property type="entry name" value="C4-DICARBOXYLATE TRANSPORT TRANSCRIPTIONAL REGULATORY PROTEIN DCTD"/>
    <property type="match status" value="1"/>
</dbReference>
<dbReference type="Proteomes" id="UP000243065">
    <property type="component" value="Unassembled WGS sequence"/>
</dbReference>
<evidence type="ECO:0000313" key="10">
    <source>
        <dbReference type="Proteomes" id="UP000243065"/>
    </source>
</evidence>
<dbReference type="InterPro" id="IPR007890">
    <property type="entry name" value="CHASE2"/>
</dbReference>
<dbReference type="InterPro" id="IPR002078">
    <property type="entry name" value="Sigma_54_int"/>
</dbReference>
<evidence type="ECO:0000313" key="9">
    <source>
        <dbReference type="EMBL" id="CUS99914.1"/>
    </source>
</evidence>
<keyword evidence="7" id="KW-0472">Membrane</keyword>
<dbReference type="PANTHER" id="PTHR32071">
    <property type="entry name" value="TRANSCRIPTIONAL REGULATORY PROTEIN"/>
    <property type="match status" value="1"/>
</dbReference>
<sequence length="882" mass="100648">MKVQHKLLIAFLISFLIFIVELAKLQPFESLNSLFNELKFRLRGQSQVDTSLIFLYIDDNAIYSLGGYPLKRSYYALLIDLLTQLNVKAIALDILLTERNSDYPERDELLALTIKNSNRVYLGGSFANLKRSDKDTSNYSKLIEKFLIKANEKNPNFIKGSNFLAPFDELLNSCAGLGHLNYIQLNFPKEIPLIIQIDENRYLPSLSLELSRIYYNIPRDSVKILKNEIYLGRMKIPTKDGKILINYIAGTKGLKMYPVLDFVRSYDAIKSGLEPEINLSEFKDKIVFIGIFSEALGQVVNTPFQDKFPPTGIHLMALNTIIRGKFLTETTSTLNFILSFVFSLLILHLTLMKNISNIIKLLVFPSLVILIFLLFSLALFVIDISIPAYPAFAILFSSLLGVIYTFEIERKKMIEIESQRSKIEEMIKEKELKIIELQQKLESLKLMEEKSSLISNLEKTYDEVKELTSKFEDFSDFNINYEINGAELEGIVYSKGGKMEEIISTVQKVAPSDAPVLITGESGAGKELIAMAIHKLSERKDKKFVTINCSAVPETLLESELFGYEKGAFTGATQRKKGLFEIADGGTIFLDEIAETSLSFQTKILRILQSGEFNRIGGTEVLKVNVRIIAATNRDIEKAIREGKFREDLYYRLNVIRIHIPPLRERKEDIPFLVEHFLRKFKSGDIKVSHAVMIAFLNYDWPGNIRQLENAIKRAIIFARSDGRKLIQLKDLPEEIAKSAKGKIDIEEKILNSLREKKFSHSSISETANELGLNRGTIGEYLRGICFRNLYECKFDITKASLKIAGDDPDVSERVKKKLIDYIKNLIENIAQCKSEDEIKSLIKQKYKNLPLRYHPYLEEFAIRFQKGELTMEKLNLNGGDT</sequence>
<protein>
    <submittedName>
        <fullName evidence="9">CHASE2 domain-containing protein</fullName>
    </submittedName>
</protein>
<evidence type="ECO:0000259" key="8">
    <source>
        <dbReference type="PROSITE" id="PS50045"/>
    </source>
</evidence>
<dbReference type="PROSITE" id="PS00688">
    <property type="entry name" value="SIGMA54_INTERACT_3"/>
    <property type="match status" value="1"/>
</dbReference>
<dbReference type="SMART" id="SM00382">
    <property type="entry name" value="AAA"/>
    <property type="match status" value="1"/>
</dbReference>
<feature type="domain" description="Sigma-54 factor interaction" evidence="8">
    <location>
        <begin position="492"/>
        <end position="717"/>
    </location>
</feature>
<dbReference type="Gene3D" id="3.40.50.300">
    <property type="entry name" value="P-loop containing nucleotide triphosphate hydrolases"/>
    <property type="match status" value="1"/>
</dbReference>
<dbReference type="GO" id="GO:0003677">
    <property type="term" value="F:DNA binding"/>
    <property type="evidence" value="ECO:0007669"/>
    <property type="project" value="UniProtKB-KW"/>
</dbReference>
<dbReference type="InterPro" id="IPR025943">
    <property type="entry name" value="Sigma_54_int_dom_ATP-bd_2"/>
</dbReference>
<keyword evidence="7" id="KW-1133">Transmembrane helix</keyword>
<dbReference type="EMBL" id="CZVU01000023">
    <property type="protein sequence ID" value="CUS99914.1"/>
    <property type="molecule type" value="Genomic_DNA"/>
</dbReference>
<feature type="transmembrane region" description="Helical" evidence="7">
    <location>
        <begin position="358"/>
        <end position="382"/>
    </location>
</feature>
<dbReference type="PROSITE" id="PS00676">
    <property type="entry name" value="SIGMA54_INTERACT_2"/>
    <property type="match status" value="1"/>
</dbReference>
<evidence type="ECO:0000256" key="6">
    <source>
        <dbReference type="SAM" id="Coils"/>
    </source>
</evidence>
<organism evidence="9 10">
    <name type="scientific">Kryptobacter tengchongensis</name>
    <dbReference type="NCBI Taxonomy" id="1643429"/>
    <lineage>
        <taxon>Bacteria</taxon>
        <taxon>Pseudomonadati</taxon>
        <taxon>Candidatus Kryptoniota</taxon>
        <taxon>Candidatus Kryptobacter</taxon>
    </lineage>
</organism>
<proteinExistence type="predicted"/>
<evidence type="ECO:0000256" key="7">
    <source>
        <dbReference type="SAM" id="Phobius"/>
    </source>
</evidence>
<accession>A0A656D4R2</accession>
<dbReference type="InterPro" id="IPR058031">
    <property type="entry name" value="AAA_lid_NorR"/>
</dbReference>
<dbReference type="InterPro" id="IPR027417">
    <property type="entry name" value="P-loop_NTPase"/>
</dbReference>
<dbReference type="GO" id="GO:0005524">
    <property type="term" value="F:ATP binding"/>
    <property type="evidence" value="ECO:0007669"/>
    <property type="project" value="UniProtKB-KW"/>
</dbReference>
<feature type="coiled-coil region" evidence="6">
    <location>
        <begin position="413"/>
        <end position="467"/>
    </location>
</feature>
<dbReference type="InterPro" id="IPR003593">
    <property type="entry name" value="AAA+_ATPase"/>
</dbReference>
<dbReference type="Pfam" id="PF05226">
    <property type="entry name" value="CHASE2"/>
    <property type="match status" value="1"/>
</dbReference>
<evidence type="ECO:0000256" key="1">
    <source>
        <dbReference type="ARBA" id="ARBA00022741"/>
    </source>
</evidence>
<keyword evidence="7" id="KW-0812">Transmembrane</keyword>
<dbReference type="SUPFAM" id="SSF52540">
    <property type="entry name" value="P-loop containing nucleoside triphosphate hydrolases"/>
    <property type="match status" value="1"/>
</dbReference>
<keyword evidence="1" id="KW-0547">Nucleotide-binding</keyword>
<evidence type="ECO:0000256" key="3">
    <source>
        <dbReference type="ARBA" id="ARBA00023015"/>
    </source>
</evidence>
<dbReference type="RefSeq" id="WP_081040959.1">
    <property type="nucleotide sequence ID" value="NZ_CZVU01000023.1"/>
</dbReference>
<dbReference type="FunFam" id="3.40.50.300:FF:000006">
    <property type="entry name" value="DNA-binding transcriptional regulator NtrC"/>
    <property type="match status" value="1"/>
</dbReference>
<dbReference type="PROSITE" id="PS00675">
    <property type="entry name" value="SIGMA54_INTERACT_1"/>
    <property type="match status" value="1"/>
</dbReference>
<keyword evidence="5" id="KW-0804">Transcription</keyword>